<keyword evidence="5" id="KW-1185">Reference proteome</keyword>
<sequence>MLATRNDRSPLVSVVVPVYNRELHLERCVSSLLDQTYEPIEILLVDDGSSDSSGQICDRLAESNDAVRAIHEENGGAGAARNAGLAAARGEYIGFVDSDDWIAPDMYELLVGLVGEHDADAAQIGLALVGGEEPNGQRVNSRVRVLEGKECLQKLMEDATFGVAAFSPCRCLFSRRALDSLSFREGVVNEDIDFVYKAFSGCSRMVFSEQVEYFYFQGGDSNSLGGLKSKDFDLYTAADILVELASKETYGSICHLAAVKRARTSLSLLCKIAYFGIADASINKRSTVASLQRDLRRDLPLLIRAPLPVSRKVLALLFAVNYRLTELMVHGAQKVGLG</sequence>
<dbReference type="PANTHER" id="PTHR22916">
    <property type="entry name" value="GLYCOSYLTRANSFERASE"/>
    <property type="match status" value="1"/>
</dbReference>
<dbReference type="SUPFAM" id="SSF53448">
    <property type="entry name" value="Nucleotide-diphospho-sugar transferases"/>
    <property type="match status" value="1"/>
</dbReference>
<gene>
    <name evidence="4" type="ORF">VJ920_09480</name>
</gene>
<keyword evidence="1 4" id="KW-0328">Glycosyltransferase</keyword>
<accession>A0ABU6J083</accession>
<dbReference type="EC" id="2.4.-.-" evidence="4"/>
<dbReference type="CDD" id="cd00761">
    <property type="entry name" value="Glyco_tranf_GTA_type"/>
    <property type="match status" value="1"/>
</dbReference>
<keyword evidence="2 4" id="KW-0808">Transferase</keyword>
<protein>
    <submittedName>
        <fullName evidence="4">Glycosyltransferase family 2 protein</fullName>
        <ecNumber evidence="4">2.4.-.-</ecNumber>
    </submittedName>
</protein>
<dbReference type="GO" id="GO:0016757">
    <property type="term" value="F:glycosyltransferase activity"/>
    <property type="evidence" value="ECO:0007669"/>
    <property type="project" value="UniProtKB-KW"/>
</dbReference>
<dbReference type="InterPro" id="IPR001173">
    <property type="entry name" value="Glyco_trans_2-like"/>
</dbReference>
<dbReference type="Pfam" id="PF00535">
    <property type="entry name" value="Glycos_transf_2"/>
    <property type="match status" value="1"/>
</dbReference>
<reference evidence="4 5" key="1">
    <citation type="submission" date="2024-01" db="EMBL/GenBank/DDBJ databases">
        <title>novel species in genus Adlercreutzia.</title>
        <authorList>
            <person name="Liu X."/>
        </authorList>
    </citation>
    <scope>NUCLEOTIDE SEQUENCE [LARGE SCALE GENOMIC DNA]</scope>
    <source>
        <strain evidence="4 5">R22</strain>
    </source>
</reference>
<feature type="domain" description="Glycosyltransferase 2-like" evidence="3">
    <location>
        <begin position="13"/>
        <end position="167"/>
    </location>
</feature>
<comment type="caution">
    <text evidence="4">The sequence shown here is derived from an EMBL/GenBank/DDBJ whole genome shotgun (WGS) entry which is preliminary data.</text>
</comment>
<name>A0ABU6J083_9ACTN</name>
<dbReference type="Proteomes" id="UP001343724">
    <property type="component" value="Unassembled WGS sequence"/>
</dbReference>
<dbReference type="EMBL" id="JAYMFH010000014">
    <property type="protein sequence ID" value="MEC4295542.1"/>
    <property type="molecule type" value="Genomic_DNA"/>
</dbReference>
<dbReference type="Gene3D" id="3.90.550.10">
    <property type="entry name" value="Spore Coat Polysaccharide Biosynthesis Protein SpsA, Chain A"/>
    <property type="match status" value="1"/>
</dbReference>
<evidence type="ECO:0000256" key="1">
    <source>
        <dbReference type="ARBA" id="ARBA00022676"/>
    </source>
</evidence>
<evidence type="ECO:0000259" key="3">
    <source>
        <dbReference type="Pfam" id="PF00535"/>
    </source>
</evidence>
<dbReference type="PANTHER" id="PTHR22916:SF51">
    <property type="entry name" value="GLYCOSYLTRANSFERASE EPSH-RELATED"/>
    <property type="match status" value="1"/>
</dbReference>
<dbReference type="InterPro" id="IPR029044">
    <property type="entry name" value="Nucleotide-diphossugar_trans"/>
</dbReference>
<evidence type="ECO:0000313" key="5">
    <source>
        <dbReference type="Proteomes" id="UP001343724"/>
    </source>
</evidence>
<evidence type="ECO:0000256" key="2">
    <source>
        <dbReference type="ARBA" id="ARBA00022679"/>
    </source>
</evidence>
<proteinExistence type="predicted"/>
<organism evidence="4 5">
    <name type="scientific">Adlercreutzia shanghongiae</name>
    <dbReference type="NCBI Taxonomy" id="3111773"/>
    <lineage>
        <taxon>Bacteria</taxon>
        <taxon>Bacillati</taxon>
        <taxon>Actinomycetota</taxon>
        <taxon>Coriobacteriia</taxon>
        <taxon>Eggerthellales</taxon>
        <taxon>Eggerthellaceae</taxon>
        <taxon>Adlercreutzia</taxon>
    </lineage>
</organism>
<evidence type="ECO:0000313" key="4">
    <source>
        <dbReference type="EMBL" id="MEC4295542.1"/>
    </source>
</evidence>